<dbReference type="PANTHER" id="PTHR33392">
    <property type="entry name" value="POLYISOPRENYL-TEICHOIC ACID--PEPTIDOGLYCAN TEICHOIC ACID TRANSFERASE TAGU"/>
    <property type="match status" value="1"/>
</dbReference>
<dbReference type="InterPro" id="IPR004474">
    <property type="entry name" value="LytR_CpsA_psr"/>
</dbReference>
<reference evidence="8 9" key="1">
    <citation type="submission" date="2021-06" db="EMBL/GenBank/DDBJ databases">
        <title>Bacillus sp. RD4P76, an endophyte from a halophyte.</title>
        <authorList>
            <person name="Sun J.-Q."/>
        </authorList>
    </citation>
    <scope>NUCLEOTIDE SEQUENCE [LARGE SCALE GENOMIC DNA]</scope>
    <source>
        <strain evidence="8 9">CGMCC 1.15917</strain>
    </source>
</reference>
<keyword evidence="4 6" id="KW-1133">Transmembrane helix</keyword>
<evidence type="ECO:0000259" key="7">
    <source>
        <dbReference type="Pfam" id="PF03816"/>
    </source>
</evidence>
<sequence>MANSRIKKRREKQTPFKRLLRIASYILIGVFLIAGGTLVYMGYKVANVASNTQLELERGDRSSLREDAVDPGRDSVSILFLGVDSRDTDLRGRTDAMILATFNPDDNSINMLNIPRDARVDIIGRGKVDKINHAHAFGGVDMTIETVENLLDIPVDYFVTLNFISFMEIIDELGGVEVDVPFTFSESNSRDQRGAVTIYEGRQTLNGEEALAYVRMRKHDPRGDIGRGERQKEVLEALIKKAVSFQSITRFGALMASVEDHMNTNLSFNHLVRFHSYATSLDDIDSLTLDGKGVNINGIYYYELEETSLRDVKTILKVHMGLERPTALHSLDSEWEEQETDKNKNKPG</sequence>
<keyword evidence="9" id="KW-1185">Reference proteome</keyword>
<evidence type="ECO:0000256" key="3">
    <source>
        <dbReference type="ARBA" id="ARBA00022968"/>
    </source>
</evidence>
<evidence type="ECO:0000256" key="2">
    <source>
        <dbReference type="ARBA" id="ARBA00022692"/>
    </source>
</evidence>
<evidence type="ECO:0000256" key="6">
    <source>
        <dbReference type="SAM" id="Phobius"/>
    </source>
</evidence>
<organism evidence="8 9">
    <name type="scientific">Evansella tamaricis</name>
    <dbReference type="NCBI Taxonomy" id="2069301"/>
    <lineage>
        <taxon>Bacteria</taxon>
        <taxon>Bacillati</taxon>
        <taxon>Bacillota</taxon>
        <taxon>Bacilli</taxon>
        <taxon>Bacillales</taxon>
        <taxon>Bacillaceae</taxon>
        <taxon>Evansella</taxon>
    </lineage>
</organism>
<evidence type="ECO:0000256" key="4">
    <source>
        <dbReference type="ARBA" id="ARBA00022989"/>
    </source>
</evidence>
<evidence type="ECO:0000313" key="9">
    <source>
        <dbReference type="Proteomes" id="UP000784880"/>
    </source>
</evidence>
<protein>
    <submittedName>
        <fullName evidence="8">LCP family protein</fullName>
    </submittedName>
</protein>
<feature type="transmembrane region" description="Helical" evidence="6">
    <location>
        <begin position="20"/>
        <end position="43"/>
    </location>
</feature>
<dbReference type="Proteomes" id="UP000784880">
    <property type="component" value="Unassembled WGS sequence"/>
</dbReference>
<name>A0ABS6JIL9_9BACI</name>
<gene>
    <name evidence="8" type="ORF">KS419_17475</name>
</gene>
<accession>A0ABS6JIL9</accession>
<keyword evidence="6" id="KW-0472">Membrane</keyword>
<dbReference type="InterPro" id="IPR050922">
    <property type="entry name" value="LytR/CpsA/Psr_CW_biosynth"/>
</dbReference>
<evidence type="ECO:0000256" key="1">
    <source>
        <dbReference type="ARBA" id="ARBA00006068"/>
    </source>
</evidence>
<keyword evidence="2 6" id="KW-0812">Transmembrane</keyword>
<dbReference type="Pfam" id="PF03816">
    <property type="entry name" value="LytR_cpsA_psr"/>
    <property type="match status" value="1"/>
</dbReference>
<feature type="region of interest" description="Disordered" evidence="5">
    <location>
        <begin position="329"/>
        <end position="348"/>
    </location>
</feature>
<dbReference type="NCBIfam" id="TIGR00350">
    <property type="entry name" value="lytR_cpsA_psr"/>
    <property type="match status" value="1"/>
</dbReference>
<evidence type="ECO:0000313" key="8">
    <source>
        <dbReference type="EMBL" id="MBU9713522.1"/>
    </source>
</evidence>
<comment type="caution">
    <text evidence="8">The sequence shown here is derived from an EMBL/GenBank/DDBJ whole genome shotgun (WGS) entry which is preliminary data.</text>
</comment>
<evidence type="ECO:0000256" key="5">
    <source>
        <dbReference type="SAM" id="MobiDB-lite"/>
    </source>
</evidence>
<comment type="similarity">
    <text evidence="1">Belongs to the LytR/CpsA/Psr (LCP) family.</text>
</comment>
<proteinExistence type="inferred from homology"/>
<feature type="domain" description="Cell envelope-related transcriptional attenuator" evidence="7">
    <location>
        <begin position="93"/>
        <end position="242"/>
    </location>
</feature>
<dbReference type="PANTHER" id="PTHR33392:SF3">
    <property type="entry name" value="POLYISOPRENYL-TEICHOIC ACID--PEPTIDOGLYCAN TEICHOIC ACID TRANSFERASE TAGT"/>
    <property type="match status" value="1"/>
</dbReference>
<dbReference type="RefSeq" id="WP_217067677.1">
    <property type="nucleotide sequence ID" value="NZ_JAHQCS010000142.1"/>
</dbReference>
<dbReference type="EMBL" id="JAHQCS010000142">
    <property type="protein sequence ID" value="MBU9713522.1"/>
    <property type="molecule type" value="Genomic_DNA"/>
</dbReference>
<keyword evidence="3" id="KW-0735">Signal-anchor</keyword>